<dbReference type="InterPro" id="IPR032466">
    <property type="entry name" value="Metal_Hydrolase"/>
</dbReference>
<organism evidence="3 4">
    <name type="scientific">Hyphobacterium lacteum</name>
    <dbReference type="NCBI Taxonomy" id="3116575"/>
    <lineage>
        <taxon>Bacteria</taxon>
        <taxon>Pseudomonadati</taxon>
        <taxon>Pseudomonadota</taxon>
        <taxon>Alphaproteobacteria</taxon>
        <taxon>Maricaulales</taxon>
        <taxon>Maricaulaceae</taxon>
        <taxon>Hyphobacterium</taxon>
    </lineage>
</organism>
<evidence type="ECO:0000313" key="4">
    <source>
        <dbReference type="Proteomes" id="UP001354971"/>
    </source>
</evidence>
<reference evidence="3 4" key="1">
    <citation type="submission" date="2024-01" db="EMBL/GenBank/DDBJ databases">
        <title>Hyphobacterium bacterium isolated from marine sediment.</title>
        <authorList>
            <person name="Zhao S."/>
        </authorList>
    </citation>
    <scope>NUCLEOTIDE SEQUENCE [LARGE SCALE GENOMIC DNA]</scope>
    <source>
        <strain evidence="4">HN65</strain>
    </source>
</reference>
<feature type="chain" id="PRO_5047220718" evidence="1">
    <location>
        <begin position="20"/>
        <end position="425"/>
    </location>
</feature>
<dbReference type="SUPFAM" id="SSF51556">
    <property type="entry name" value="Metallo-dependent hydrolases"/>
    <property type="match status" value="1"/>
</dbReference>
<keyword evidence="1" id="KW-0732">Signal</keyword>
<dbReference type="EMBL" id="JAZDRP010000002">
    <property type="protein sequence ID" value="MEE2525356.1"/>
    <property type="molecule type" value="Genomic_DNA"/>
</dbReference>
<gene>
    <name evidence="3" type="ORF">V0U79_03185</name>
</gene>
<sequence length="425" mass="45080">MRVLVSAIVALGFASLASAQDDITVIHAGWLLAVPGEAPAEEQSIVISGDRIERIEDGFIEIDGAEIIDLSDQYVLPGLIDSHVHLLSELGPDSRLMEVTMSSADWAIDGVRNARTTLMAGFTSVQDVGGDLDAIVALRDGQRDGDIVGPRMRVSGPAVTPTGGHGDINGFSDDIMHAFTSPAACNGPADCRRVVRELIRARVDVIKITATGGVLSQTAAGTEQQFFNDELESIVEAARMMGRYVTAHAHGVTGINSALDAGVHSIEHGTYLDRQSIRLFRENGGYLVPTLLAGATVAEMAETADWMTPEIRQKSIEVGPRMLEMARMAHEGGVMITIGTDSGVSLHGDNAREFALLVAAGLSPMEAITSATVTASEHLQMSDDIGTIEPGKYADIIAVSGNPLEDVTELEDVDFVMQGGEVYSD</sequence>
<name>A0ABU7LN52_9PROT</name>
<dbReference type="Gene3D" id="2.30.40.10">
    <property type="entry name" value="Urease, subunit C, domain 1"/>
    <property type="match status" value="1"/>
</dbReference>
<dbReference type="Proteomes" id="UP001354971">
    <property type="component" value="Unassembled WGS sequence"/>
</dbReference>
<dbReference type="RefSeq" id="WP_330198019.1">
    <property type="nucleotide sequence ID" value="NZ_JAZDRP010000002.1"/>
</dbReference>
<dbReference type="InterPro" id="IPR006680">
    <property type="entry name" value="Amidohydro-rel"/>
</dbReference>
<keyword evidence="4" id="KW-1185">Reference proteome</keyword>
<dbReference type="PANTHER" id="PTHR43135">
    <property type="entry name" value="ALPHA-D-RIBOSE 1-METHYLPHOSPHONATE 5-TRIPHOSPHATE DIPHOSPHATASE"/>
    <property type="match status" value="1"/>
</dbReference>
<feature type="signal peptide" evidence="1">
    <location>
        <begin position="1"/>
        <end position="19"/>
    </location>
</feature>
<comment type="caution">
    <text evidence="3">The sequence shown here is derived from an EMBL/GenBank/DDBJ whole genome shotgun (WGS) entry which is preliminary data.</text>
</comment>
<evidence type="ECO:0000313" key="3">
    <source>
        <dbReference type="EMBL" id="MEE2525356.1"/>
    </source>
</evidence>
<dbReference type="InterPro" id="IPR011059">
    <property type="entry name" value="Metal-dep_hydrolase_composite"/>
</dbReference>
<dbReference type="InterPro" id="IPR051781">
    <property type="entry name" value="Metallo-dep_Hydrolase"/>
</dbReference>
<dbReference type="CDD" id="cd01299">
    <property type="entry name" value="Met_dep_hydrolase_A"/>
    <property type="match status" value="1"/>
</dbReference>
<evidence type="ECO:0000259" key="2">
    <source>
        <dbReference type="Pfam" id="PF01979"/>
    </source>
</evidence>
<accession>A0ABU7LN52</accession>
<proteinExistence type="predicted"/>
<dbReference type="SUPFAM" id="SSF51338">
    <property type="entry name" value="Composite domain of metallo-dependent hydrolases"/>
    <property type="match status" value="1"/>
</dbReference>
<dbReference type="Gene3D" id="3.20.20.140">
    <property type="entry name" value="Metal-dependent hydrolases"/>
    <property type="match status" value="1"/>
</dbReference>
<dbReference type="PANTHER" id="PTHR43135:SF3">
    <property type="entry name" value="ALPHA-D-RIBOSE 1-METHYLPHOSPHONATE 5-TRIPHOSPHATE DIPHOSPHATASE"/>
    <property type="match status" value="1"/>
</dbReference>
<evidence type="ECO:0000256" key="1">
    <source>
        <dbReference type="SAM" id="SignalP"/>
    </source>
</evidence>
<dbReference type="InterPro" id="IPR057744">
    <property type="entry name" value="OTAase-like"/>
</dbReference>
<feature type="domain" description="Amidohydrolase-related" evidence="2">
    <location>
        <begin position="74"/>
        <end position="422"/>
    </location>
</feature>
<protein>
    <submittedName>
        <fullName evidence="3">Amidohydrolase family protein</fullName>
    </submittedName>
</protein>
<dbReference type="Pfam" id="PF01979">
    <property type="entry name" value="Amidohydro_1"/>
    <property type="match status" value="1"/>
</dbReference>